<reference evidence="5" key="2">
    <citation type="submission" date="2020-09" db="EMBL/GenBank/DDBJ databases">
        <authorList>
            <person name="Sun Q."/>
            <person name="Zhou Y."/>
        </authorList>
    </citation>
    <scope>NUCLEOTIDE SEQUENCE</scope>
    <source>
        <strain evidence="5">CGMCC 1.14988</strain>
    </source>
</reference>
<evidence type="ECO:0000256" key="4">
    <source>
        <dbReference type="SAM" id="MobiDB-lite"/>
    </source>
</evidence>
<gene>
    <name evidence="5" type="primary">ydbDA</name>
    <name evidence="5" type="ORF">GCM10011354_12690</name>
</gene>
<dbReference type="InterPro" id="IPR039377">
    <property type="entry name" value="Mn_catalase_dom"/>
</dbReference>
<feature type="binding site" evidence="3">
    <location>
        <position position="54"/>
    </location>
    <ligand>
        <name>Ca(2+)</name>
        <dbReference type="ChEBI" id="CHEBI:29108"/>
    </ligand>
</feature>
<comment type="cofactor">
    <cofactor evidence="2">
        <name>Mn(2+)</name>
        <dbReference type="ChEBI" id="CHEBI:29035"/>
    </cofactor>
    <text evidence="2">Binds 2 manganese ions per subunit.</text>
</comment>
<keyword evidence="2" id="KW-0464">Manganese</keyword>
<feature type="region of interest" description="Disordered" evidence="4">
    <location>
        <begin position="211"/>
        <end position="270"/>
    </location>
</feature>
<dbReference type="GO" id="GO:0046872">
    <property type="term" value="F:metal ion binding"/>
    <property type="evidence" value="ECO:0007669"/>
    <property type="project" value="UniProtKB-KW"/>
</dbReference>
<name>A0A8J3A6Y9_9ACTN</name>
<dbReference type="CDD" id="cd01051">
    <property type="entry name" value="Mn_catalase"/>
    <property type="match status" value="1"/>
</dbReference>
<evidence type="ECO:0000256" key="1">
    <source>
        <dbReference type="ARBA" id="ARBA00007644"/>
    </source>
</evidence>
<evidence type="ECO:0000313" key="5">
    <source>
        <dbReference type="EMBL" id="GGI05156.1"/>
    </source>
</evidence>
<sequence length="270" mass="28948">MQFQAQPDRPDPLLAKKVQELLGGQWGEISVSMSYLLQGWSCRMPGKYKDLLLDIGTEELAHIEILSTLIAKLLEDAPAGEQEHAMADDPSLAAVIGGMNPQHAIVAGLGPRAADSAGNPWSGAFAQASGNLLADFRFNVTAESQGRLQASRIYKMTDDAGVKETLSFLIARDTMHQNMWLAAIQELEADMVDGTPVPMDFPQEQEHSPHAYTYWPLSDGGQGVEGPWANGPAPDGKGEFSVTEPTPEGPVPMPPKPAPHLFAKGTPGPS</sequence>
<proteinExistence type="inferred from homology"/>
<feature type="binding site" evidence="2">
    <location>
        <position position="176"/>
    </location>
    <ligand>
        <name>Mn(2+)</name>
        <dbReference type="ChEBI" id="CHEBI:29035"/>
        <label>1</label>
    </ligand>
</feature>
<dbReference type="EMBL" id="BMHA01000004">
    <property type="protein sequence ID" value="GGI05156.1"/>
    <property type="molecule type" value="Genomic_DNA"/>
</dbReference>
<feature type="binding site" evidence="2">
    <location>
        <position position="28"/>
    </location>
    <ligand>
        <name>Mn(2+)</name>
        <dbReference type="ChEBI" id="CHEBI:29035"/>
        <label>1</label>
    </ligand>
</feature>
<comment type="similarity">
    <text evidence="1">Belongs to the manganese catalase family.</text>
</comment>
<dbReference type="InterPro" id="IPR012347">
    <property type="entry name" value="Ferritin-like"/>
</dbReference>
<feature type="compositionally biased region" description="Pro residues" evidence="4">
    <location>
        <begin position="247"/>
        <end position="258"/>
    </location>
</feature>
<feature type="binding site" evidence="2">
    <location>
        <position position="62"/>
    </location>
    <ligand>
        <name>Mn(2+)</name>
        <dbReference type="ChEBI" id="CHEBI:29035"/>
        <label>1</label>
    </ligand>
</feature>
<dbReference type="Proteomes" id="UP000650511">
    <property type="component" value="Unassembled WGS sequence"/>
</dbReference>
<protein>
    <submittedName>
        <fullName evidence="5">Manganese catalase</fullName>
    </submittedName>
</protein>
<feature type="binding site" evidence="2">
    <location>
        <position position="143"/>
    </location>
    <ligand>
        <name>Mn(2+)</name>
        <dbReference type="ChEBI" id="CHEBI:29035"/>
        <label>1</label>
    </ligand>
</feature>
<keyword evidence="2" id="KW-0479">Metal-binding</keyword>
<comment type="cofactor">
    <cofactor evidence="3">
        <name>Ca(2+)</name>
        <dbReference type="ChEBI" id="CHEBI:29108"/>
    </cofactor>
    <text evidence="3">Binds 1 Ca(2+) ion per subunit.</text>
</comment>
<comment type="caution">
    <text evidence="5">The sequence shown here is derived from an EMBL/GenBank/DDBJ whole genome shotgun (WGS) entry which is preliminary data.</text>
</comment>
<feature type="binding site" evidence="2">
    <location>
        <position position="59"/>
    </location>
    <ligand>
        <name>Mn(2+)</name>
        <dbReference type="ChEBI" id="CHEBI:29035"/>
        <label>1</label>
    </ligand>
</feature>
<dbReference type="InterPro" id="IPR009078">
    <property type="entry name" value="Ferritin-like_SF"/>
</dbReference>
<keyword evidence="3" id="KW-0106">Calcium</keyword>
<organism evidence="5 6">
    <name type="scientific">Egicoccus halophilus</name>
    <dbReference type="NCBI Taxonomy" id="1670830"/>
    <lineage>
        <taxon>Bacteria</taxon>
        <taxon>Bacillati</taxon>
        <taxon>Actinomycetota</taxon>
        <taxon>Nitriliruptoria</taxon>
        <taxon>Egicoccales</taxon>
        <taxon>Egicoccaceae</taxon>
        <taxon>Egicoccus</taxon>
    </lineage>
</organism>
<evidence type="ECO:0000313" key="6">
    <source>
        <dbReference type="Proteomes" id="UP000650511"/>
    </source>
</evidence>
<dbReference type="SUPFAM" id="SSF47240">
    <property type="entry name" value="Ferritin-like"/>
    <property type="match status" value="1"/>
</dbReference>
<reference evidence="5" key="1">
    <citation type="journal article" date="2014" name="Int. J. Syst. Evol. Microbiol.">
        <title>Complete genome sequence of Corynebacterium casei LMG S-19264T (=DSM 44701T), isolated from a smear-ripened cheese.</title>
        <authorList>
            <consortium name="US DOE Joint Genome Institute (JGI-PGF)"/>
            <person name="Walter F."/>
            <person name="Albersmeier A."/>
            <person name="Kalinowski J."/>
            <person name="Ruckert C."/>
        </authorList>
    </citation>
    <scope>NUCLEOTIDE SEQUENCE</scope>
    <source>
        <strain evidence="5">CGMCC 1.14988</strain>
    </source>
</reference>
<accession>A0A8J3A6Y9</accession>
<feature type="binding site" evidence="3">
    <location>
        <position position="50"/>
    </location>
    <ligand>
        <name>Ca(2+)</name>
        <dbReference type="ChEBI" id="CHEBI:29108"/>
    </ligand>
</feature>
<dbReference type="InterPro" id="IPR007760">
    <property type="entry name" value="Mn_catalase"/>
</dbReference>
<dbReference type="AlphaFoldDB" id="A0A8J3A6Y9"/>
<dbReference type="Pfam" id="PF05067">
    <property type="entry name" value="Mn_catalase"/>
    <property type="match status" value="1"/>
</dbReference>
<evidence type="ECO:0000256" key="3">
    <source>
        <dbReference type="PIRSR" id="PIRSR607760-2"/>
    </source>
</evidence>
<dbReference type="Gene3D" id="1.20.1260.10">
    <property type="match status" value="1"/>
</dbReference>
<feature type="binding site" evidence="3">
    <location>
        <position position="218"/>
    </location>
    <ligand>
        <name>Ca(2+)</name>
        <dbReference type="ChEBI" id="CHEBI:29108"/>
    </ligand>
</feature>
<evidence type="ECO:0000256" key="2">
    <source>
        <dbReference type="PIRSR" id="PIRSR607760-1"/>
    </source>
</evidence>
<keyword evidence="6" id="KW-1185">Reference proteome</keyword>
<feature type="binding site" evidence="3">
    <location>
        <position position="220"/>
    </location>
    <ligand>
        <name>Ca(2+)</name>
        <dbReference type="ChEBI" id="CHEBI:29108"/>
    </ligand>
</feature>